<gene>
    <name evidence="1" type="ORF">FQN60_010279</name>
</gene>
<organism evidence="1 2">
    <name type="scientific">Etheostoma spectabile</name>
    <name type="common">orangethroat darter</name>
    <dbReference type="NCBI Taxonomy" id="54343"/>
    <lineage>
        <taxon>Eukaryota</taxon>
        <taxon>Metazoa</taxon>
        <taxon>Chordata</taxon>
        <taxon>Craniata</taxon>
        <taxon>Vertebrata</taxon>
        <taxon>Euteleostomi</taxon>
        <taxon>Actinopterygii</taxon>
        <taxon>Neopterygii</taxon>
        <taxon>Teleostei</taxon>
        <taxon>Neoteleostei</taxon>
        <taxon>Acanthomorphata</taxon>
        <taxon>Eupercaria</taxon>
        <taxon>Perciformes</taxon>
        <taxon>Percoidei</taxon>
        <taxon>Percidae</taxon>
        <taxon>Etheostomatinae</taxon>
        <taxon>Etheostoma</taxon>
    </lineage>
</organism>
<accession>A0A5J5D6G4</accession>
<protein>
    <submittedName>
        <fullName evidence="1">Uncharacterized protein</fullName>
    </submittedName>
</protein>
<proteinExistence type="predicted"/>
<name>A0A5J5D6G4_9PERO</name>
<evidence type="ECO:0000313" key="2">
    <source>
        <dbReference type="Proteomes" id="UP000327493"/>
    </source>
</evidence>
<reference evidence="1 2" key="1">
    <citation type="submission" date="2019-08" db="EMBL/GenBank/DDBJ databases">
        <title>A chromosome-level genome assembly, high-density linkage maps, and genome scans reveal the genomic architecture of hybrid incompatibilities underlying speciation via character displacement in darters (Percidae: Etheostominae).</title>
        <authorList>
            <person name="Moran R.L."/>
            <person name="Catchen J.M."/>
            <person name="Fuller R.C."/>
        </authorList>
    </citation>
    <scope>NUCLEOTIDE SEQUENCE [LARGE SCALE GENOMIC DNA]</scope>
    <source>
        <strain evidence="1">EspeVRDwgs_2016</strain>
        <tissue evidence="1">Muscle</tissue>
    </source>
</reference>
<evidence type="ECO:0000313" key="1">
    <source>
        <dbReference type="EMBL" id="KAA8588934.1"/>
    </source>
</evidence>
<comment type="caution">
    <text evidence="1">The sequence shown here is derived from an EMBL/GenBank/DDBJ whole genome shotgun (WGS) entry which is preliminary data.</text>
</comment>
<dbReference type="EMBL" id="VOFY01000010">
    <property type="protein sequence ID" value="KAA8588934.1"/>
    <property type="molecule type" value="Genomic_DNA"/>
</dbReference>
<dbReference type="AlphaFoldDB" id="A0A5J5D6G4"/>
<keyword evidence="2" id="KW-1185">Reference proteome</keyword>
<dbReference type="Proteomes" id="UP000327493">
    <property type="component" value="Chromosome 10"/>
</dbReference>
<sequence length="39" mass="4240">MFRCSRPDWNKTVQDLFSLPGEVNGAPVSCLLSVNGDEG</sequence>